<keyword evidence="2" id="KW-0442">Lipid degradation</keyword>
<feature type="short sequence motif" description="GXGXXG" evidence="4">
    <location>
        <begin position="49"/>
        <end position="54"/>
    </location>
</feature>
<proteinExistence type="predicted"/>
<feature type="compositionally biased region" description="Basic and acidic residues" evidence="5">
    <location>
        <begin position="236"/>
        <end position="247"/>
    </location>
</feature>
<evidence type="ECO:0000256" key="2">
    <source>
        <dbReference type="ARBA" id="ARBA00022963"/>
    </source>
</evidence>
<dbReference type="InterPro" id="IPR016035">
    <property type="entry name" value="Acyl_Trfase/lysoPLipase"/>
</dbReference>
<evidence type="ECO:0000256" key="4">
    <source>
        <dbReference type="PROSITE-ProRule" id="PRU01161"/>
    </source>
</evidence>
<dbReference type="Proteomes" id="UP000321832">
    <property type="component" value="Unassembled WGS sequence"/>
</dbReference>
<feature type="short sequence motif" description="GXSXG" evidence="4">
    <location>
        <begin position="76"/>
        <end position="80"/>
    </location>
</feature>
<keyword evidence="1" id="KW-0378">Hydrolase</keyword>
<dbReference type="AlphaFoldDB" id="A0A5C6U435"/>
<evidence type="ECO:0000259" key="6">
    <source>
        <dbReference type="PROSITE" id="PS51635"/>
    </source>
</evidence>
<dbReference type="GO" id="GO:0016042">
    <property type="term" value="P:lipid catabolic process"/>
    <property type="evidence" value="ECO:0007669"/>
    <property type="project" value="UniProtKB-KW"/>
</dbReference>
<dbReference type="PANTHER" id="PTHR14226">
    <property type="entry name" value="NEUROPATHY TARGET ESTERASE/SWISS CHEESE D.MELANOGASTER"/>
    <property type="match status" value="1"/>
</dbReference>
<feature type="region of interest" description="Disordered" evidence="5">
    <location>
        <begin position="176"/>
        <end position="332"/>
    </location>
</feature>
<evidence type="ECO:0000256" key="3">
    <source>
        <dbReference type="ARBA" id="ARBA00023098"/>
    </source>
</evidence>
<comment type="caution">
    <text evidence="7">The sequence shown here is derived from an EMBL/GenBank/DDBJ whole genome shotgun (WGS) entry which is preliminary data.</text>
</comment>
<dbReference type="Pfam" id="PF01734">
    <property type="entry name" value="Patatin"/>
    <property type="match status" value="1"/>
</dbReference>
<feature type="compositionally biased region" description="Basic and acidic residues" evidence="5">
    <location>
        <begin position="289"/>
        <end position="300"/>
    </location>
</feature>
<sequence>MAGHDPSARRGLALAASALLSVHAQTAAPSRTGLIEPPARPRIGLVLSGGGARGLAHVGVLKVLERERVPIDVITGTSMGAIIGGLYASGMSAGQLEAELLKVDWNAVFASRVDRQLLSQRRKEEDFEISPVIEIGMRDGELRAPLGALSGARPGDAAAPLHAARARGARLRCTADAVPRGGHRHGERPPGGVLARRSRAGAALEHERAGRVRAHGGGRPHPRRWRPRQQRAGRRGTGDGRAGAERREHRHAAGRARDARLGRRPDGADDQHPDRAERAAQPGVAGGTRRADRARARHADLVGLRAHARADRPGQARRRATGRAAGGAGPGRSRLCAMAQHARTACQARSDDFVRPLRGHGADQPPTLRSAARITARTALRSGQGGARCTASGGQRRLHARRLPARLDDRRRRAGLRSGGQALGAALLPHRAGSRDRLPRRQRLQRQDQPQPPLARCEWQRVAQPVQIGRCRAGTPRSITR</sequence>
<protein>
    <recommendedName>
        <fullName evidence="6">PNPLA domain-containing protein</fullName>
    </recommendedName>
</protein>
<dbReference type="EMBL" id="VOPW01000001">
    <property type="protein sequence ID" value="TXC67559.1"/>
    <property type="molecule type" value="Genomic_DNA"/>
</dbReference>
<dbReference type="InterPro" id="IPR002641">
    <property type="entry name" value="PNPLA_dom"/>
</dbReference>
<gene>
    <name evidence="7" type="ORF">FSC37_16675</name>
</gene>
<accession>A0A5C6U435</accession>
<comment type="caution">
    <text evidence="4">Lacks conserved residue(s) required for the propagation of feature annotation.</text>
</comment>
<feature type="domain" description="PNPLA" evidence="6">
    <location>
        <begin position="45"/>
        <end position="203"/>
    </location>
</feature>
<evidence type="ECO:0000256" key="1">
    <source>
        <dbReference type="ARBA" id="ARBA00022801"/>
    </source>
</evidence>
<feature type="compositionally biased region" description="Basic residues" evidence="5">
    <location>
        <begin position="211"/>
        <end position="234"/>
    </location>
</feature>
<keyword evidence="3" id="KW-0443">Lipid metabolism</keyword>
<dbReference type="PANTHER" id="PTHR14226:SF29">
    <property type="entry name" value="NEUROPATHY TARGET ESTERASE SWS"/>
    <property type="match status" value="1"/>
</dbReference>
<feature type="region of interest" description="Disordered" evidence="5">
    <location>
        <begin position="427"/>
        <end position="456"/>
    </location>
</feature>
<feature type="compositionally biased region" description="Basic and acidic residues" evidence="5">
    <location>
        <begin position="255"/>
        <end position="278"/>
    </location>
</feature>
<organism evidence="7 8">
    <name type="scientific">Piscinibacter aquaticus</name>
    <dbReference type="NCBI Taxonomy" id="392597"/>
    <lineage>
        <taxon>Bacteria</taxon>
        <taxon>Pseudomonadati</taxon>
        <taxon>Pseudomonadota</taxon>
        <taxon>Betaproteobacteria</taxon>
        <taxon>Burkholderiales</taxon>
        <taxon>Sphaerotilaceae</taxon>
        <taxon>Piscinibacter</taxon>
    </lineage>
</organism>
<reference evidence="7 8" key="1">
    <citation type="submission" date="2019-08" db="EMBL/GenBank/DDBJ databases">
        <authorList>
            <person name="Khan S.A."/>
            <person name="Jeon C.O."/>
            <person name="Jeong S.E."/>
        </authorList>
    </citation>
    <scope>NUCLEOTIDE SEQUENCE [LARGE SCALE GENOMIC DNA]</scope>
    <source>
        <strain evidence="8">IMCC1728</strain>
    </source>
</reference>
<name>A0A5C6U435_9BURK</name>
<dbReference type="InterPro" id="IPR050301">
    <property type="entry name" value="NTE"/>
</dbReference>
<evidence type="ECO:0000313" key="8">
    <source>
        <dbReference type="Proteomes" id="UP000321832"/>
    </source>
</evidence>
<dbReference type="GO" id="GO:0016787">
    <property type="term" value="F:hydrolase activity"/>
    <property type="evidence" value="ECO:0007669"/>
    <property type="project" value="UniProtKB-KW"/>
</dbReference>
<dbReference type="SUPFAM" id="SSF52151">
    <property type="entry name" value="FabD/lysophospholipase-like"/>
    <property type="match status" value="1"/>
</dbReference>
<keyword evidence="8" id="KW-1185">Reference proteome</keyword>
<dbReference type="Gene3D" id="3.40.1090.10">
    <property type="entry name" value="Cytosolic phospholipase A2 catalytic domain"/>
    <property type="match status" value="1"/>
</dbReference>
<evidence type="ECO:0000256" key="5">
    <source>
        <dbReference type="SAM" id="MobiDB-lite"/>
    </source>
</evidence>
<dbReference type="PROSITE" id="PS51635">
    <property type="entry name" value="PNPLA"/>
    <property type="match status" value="1"/>
</dbReference>
<evidence type="ECO:0000313" key="7">
    <source>
        <dbReference type="EMBL" id="TXC67559.1"/>
    </source>
</evidence>